<proteinExistence type="predicted"/>
<dbReference type="EMBL" id="JANJYJ010000005">
    <property type="protein sequence ID" value="KAK3212324.1"/>
    <property type="molecule type" value="Genomic_DNA"/>
</dbReference>
<evidence type="ECO:0000313" key="3">
    <source>
        <dbReference type="Proteomes" id="UP001281410"/>
    </source>
</evidence>
<organism evidence="2 3">
    <name type="scientific">Dipteronia sinensis</name>
    <dbReference type="NCBI Taxonomy" id="43782"/>
    <lineage>
        <taxon>Eukaryota</taxon>
        <taxon>Viridiplantae</taxon>
        <taxon>Streptophyta</taxon>
        <taxon>Embryophyta</taxon>
        <taxon>Tracheophyta</taxon>
        <taxon>Spermatophyta</taxon>
        <taxon>Magnoliopsida</taxon>
        <taxon>eudicotyledons</taxon>
        <taxon>Gunneridae</taxon>
        <taxon>Pentapetalae</taxon>
        <taxon>rosids</taxon>
        <taxon>malvids</taxon>
        <taxon>Sapindales</taxon>
        <taxon>Sapindaceae</taxon>
        <taxon>Hippocastanoideae</taxon>
        <taxon>Acereae</taxon>
        <taxon>Dipteronia</taxon>
    </lineage>
</organism>
<evidence type="ECO:0000313" key="2">
    <source>
        <dbReference type="EMBL" id="KAK3212324.1"/>
    </source>
</evidence>
<comment type="caution">
    <text evidence="2">The sequence shown here is derived from an EMBL/GenBank/DDBJ whole genome shotgun (WGS) entry which is preliminary data.</text>
</comment>
<name>A0AAE0AEJ2_9ROSI</name>
<accession>A0AAE0AEJ2</accession>
<dbReference type="Proteomes" id="UP001281410">
    <property type="component" value="Unassembled WGS sequence"/>
</dbReference>
<evidence type="ECO:0000256" key="1">
    <source>
        <dbReference type="SAM" id="MobiDB-lite"/>
    </source>
</evidence>
<feature type="region of interest" description="Disordered" evidence="1">
    <location>
        <begin position="99"/>
        <end position="124"/>
    </location>
</feature>
<protein>
    <submittedName>
        <fullName evidence="2">Uncharacterized protein</fullName>
    </submittedName>
</protein>
<gene>
    <name evidence="2" type="ORF">Dsin_017030</name>
</gene>
<dbReference type="AlphaFoldDB" id="A0AAE0AEJ2"/>
<reference evidence="2" key="1">
    <citation type="journal article" date="2023" name="Plant J.">
        <title>Genome sequences and population genomics provide insights into the demographic history, inbreeding, and mutation load of two 'living fossil' tree species of Dipteronia.</title>
        <authorList>
            <person name="Feng Y."/>
            <person name="Comes H.P."/>
            <person name="Chen J."/>
            <person name="Zhu S."/>
            <person name="Lu R."/>
            <person name="Zhang X."/>
            <person name="Li P."/>
            <person name="Qiu J."/>
            <person name="Olsen K.M."/>
            <person name="Qiu Y."/>
        </authorList>
    </citation>
    <scope>NUCLEOTIDE SEQUENCE</scope>
    <source>
        <strain evidence="2">NBL</strain>
    </source>
</reference>
<keyword evidence="3" id="KW-1185">Reference proteome</keyword>
<sequence>MKDCFFLLFLSDLDSNCSLQISLVLNSHILFSPPTPKTIKSPLNFPFFTRTRKSQISKSIFDKKSNSSSSSQTSKTASSHAAFAAPFLSSLTPQALDVDNVTPPQPLPVIEAQPTMLNPSNSSPVAQNLILTAPKPQSQSSDLPDGSQWRYNELLNNNNNFMGMVKGVNWKATK</sequence>
<feature type="compositionally biased region" description="Polar residues" evidence="1">
    <location>
        <begin position="115"/>
        <end position="124"/>
    </location>
</feature>